<dbReference type="HAMAP" id="MF_00088">
    <property type="entry name" value="KhpA"/>
    <property type="match status" value="1"/>
</dbReference>
<dbReference type="InterPro" id="IPR020627">
    <property type="entry name" value="KhpA"/>
</dbReference>
<dbReference type="Proteomes" id="UP000886887">
    <property type="component" value="Unassembled WGS sequence"/>
</dbReference>
<evidence type="ECO:0000256" key="2">
    <source>
        <dbReference type="ARBA" id="ARBA00022884"/>
    </source>
</evidence>
<dbReference type="AlphaFoldDB" id="A0A9D0ZBG8"/>
<dbReference type="InterPro" id="IPR015946">
    <property type="entry name" value="KH_dom-like_a/b"/>
</dbReference>
<comment type="subunit">
    <text evidence="3">Forms a complex with KhpB.</text>
</comment>
<keyword evidence="2 3" id="KW-0694">RNA-binding</keyword>
<keyword evidence="3" id="KW-0961">Cell wall biogenesis/degradation</keyword>
<dbReference type="InterPro" id="IPR009019">
    <property type="entry name" value="KH_sf_prok-type"/>
</dbReference>
<dbReference type="Pfam" id="PF13083">
    <property type="entry name" value="KH_KhpA-B"/>
    <property type="match status" value="1"/>
</dbReference>
<sequence>MGDLVSYVARSLVDNPDAVEVREVEGPESTIIELRVAPDDMGKVIGKQGRIAKAIRSVVKAATARNAKPVFVEIL</sequence>
<evidence type="ECO:0000313" key="4">
    <source>
        <dbReference type="EMBL" id="HIQ72136.1"/>
    </source>
</evidence>
<organism evidence="4 5">
    <name type="scientific">Candidatus Onthenecus intestinigallinarum</name>
    <dbReference type="NCBI Taxonomy" id="2840875"/>
    <lineage>
        <taxon>Bacteria</taxon>
        <taxon>Bacillati</taxon>
        <taxon>Bacillota</taxon>
        <taxon>Clostridia</taxon>
        <taxon>Eubacteriales</taxon>
        <taxon>Candidatus Onthenecus</taxon>
    </lineage>
</organism>
<accession>A0A9D0ZBG8</accession>
<dbReference type="GO" id="GO:0005737">
    <property type="term" value="C:cytoplasm"/>
    <property type="evidence" value="ECO:0007669"/>
    <property type="project" value="UniProtKB-SubCell"/>
</dbReference>
<comment type="subcellular location">
    <subcellularLocation>
        <location evidence="3">Cytoplasm</location>
    </subcellularLocation>
</comment>
<comment type="caution">
    <text evidence="4">The sequence shown here is derived from an EMBL/GenBank/DDBJ whole genome shotgun (WGS) entry which is preliminary data.</text>
</comment>
<dbReference type="NCBIfam" id="NF001748">
    <property type="entry name" value="PRK00468.1"/>
    <property type="match status" value="1"/>
</dbReference>
<dbReference type="GO" id="GO:0008360">
    <property type="term" value="P:regulation of cell shape"/>
    <property type="evidence" value="ECO:0007669"/>
    <property type="project" value="UniProtKB-KW"/>
</dbReference>
<dbReference type="CDD" id="cd22533">
    <property type="entry name" value="KH-II_YlqC-like"/>
    <property type="match status" value="1"/>
</dbReference>
<dbReference type="PANTHER" id="PTHR34654">
    <property type="entry name" value="UPF0109 PROTEIN SCO5592"/>
    <property type="match status" value="1"/>
</dbReference>
<keyword evidence="3" id="KW-0143">Chaperone</keyword>
<evidence type="ECO:0000256" key="3">
    <source>
        <dbReference type="HAMAP-Rule" id="MF_00088"/>
    </source>
</evidence>
<comment type="function">
    <text evidence="3">A probable RNA chaperone. Forms a complex with KhpB which binds to cellular RNA and controls its expression. Plays a role in peptidoglycan (PG) homeostasis and cell length regulation.</text>
</comment>
<reference evidence="4" key="2">
    <citation type="journal article" date="2021" name="PeerJ">
        <title>Extensive microbial diversity within the chicken gut microbiome revealed by metagenomics and culture.</title>
        <authorList>
            <person name="Gilroy R."/>
            <person name="Ravi A."/>
            <person name="Getino M."/>
            <person name="Pursley I."/>
            <person name="Horton D.L."/>
            <person name="Alikhan N.F."/>
            <person name="Baker D."/>
            <person name="Gharbi K."/>
            <person name="Hall N."/>
            <person name="Watson M."/>
            <person name="Adriaenssens E.M."/>
            <person name="Foster-Nyarko E."/>
            <person name="Jarju S."/>
            <person name="Secka A."/>
            <person name="Antonio M."/>
            <person name="Oren A."/>
            <person name="Chaudhuri R.R."/>
            <person name="La Ragione R."/>
            <person name="Hildebrand F."/>
            <person name="Pallen M.J."/>
        </authorList>
    </citation>
    <scope>NUCLEOTIDE SEQUENCE</scope>
    <source>
        <strain evidence="4">ChiSxjej2B14-6234</strain>
    </source>
</reference>
<dbReference type="GO" id="GO:0009252">
    <property type="term" value="P:peptidoglycan biosynthetic process"/>
    <property type="evidence" value="ECO:0007669"/>
    <property type="project" value="UniProtKB-UniRule"/>
</dbReference>
<dbReference type="SUPFAM" id="SSF54814">
    <property type="entry name" value="Prokaryotic type KH domain (KH-domain type II)"/>
    <property type="match status" value="1"/>
</dbReference>
<dbReference type="PROSITE" id="PS50084">
    <property type="entry name" value="KH_TYPE_1"/>
    <property type="match status" value="1"/>
</dbReference>
<keyword evidence="3" id="KW-0133">Cell shape</keyword>
<reference evidence="4" key="1">
    <citation type="submission" date="2020-10" db="EMBL/GenBank/DDBJ databases">
        <authorList>
            <person name="Gilroy R."/>
        </authorList>
    </citation>
    <scope>NUCLEOTIDE SEQUENCE</scope>
    <source>
        <strain evidence="4">ChiSxjej2B14-6234</strain>
    </source>
</reference>
<dbReference type="GO" id="GO:0071555">
    <property type="term" value="P:cell wall organization"/>
    <property type="evidence" value="ECO:0007669"/>
    <property type="project" value="UniProtKB-KW"/>
</dbReference>
<gene>
    <name evidence="3" type="primary">khpA</name>
    <name evidence="4" type="ORF">IAB73_08025</name>
</gene>
<comment type="similarity">
    <text evidence="3">Belongs to the KhpA RNA-binding protein family.</text>
</comment>
<proteinExistence type="inferred from homology"/>
<evidence type="ECO:0000313" key="5">
    <source>
        <dbReference type="Proteomes" id="UP000886887"/>
    </source>
</evidence>
<dbReference type="EMBL" id="DVFJ01000029">
    <property type="protein sequence ID" value="HIQ72136.1"/>
    <property type="molecule type" value="Genomic_DNA"/>
</dbReference>
<keyword evidence="1 3" id="KW-0963">Cytoplasm</keyword>
<dbReference type="GO" id="GO:0003723">
    <property type="term" value="F:RNA binding"/>
    <property type="evidence" value="ECO:0007669"/>
    <property type="project" value="UniProtKB-UniRule"/>
</dbReference>
<protein>
    <recommendedName>
        <fullName evidence="3">RNA-binding protein KhpA</fullName>
    </recommendedName>
    <alternativeName>
        <fullName evidence="3">KH-domain protein A</fullName>
    </alternativeName>
</protein>
<dbReference type="Gene3D" id="3.30.300.20">
    <property type="match status" value="1"/>
</dbReference>
<dbReference type="PANTHER" id="PTHR34654:SF1">
    <property type="entry name" value="RNA-BINDING PROTEIN KHPA"/>
    <property type="match status" value="1"/>
</dbReference>
<name>A0A9D0ZBG8_9FIRM</name>
<evidence type="ECO:0000256" key="1">
    <source>
        <dbReference type="ARBA" id="ARBA00022490"/>
    </source>
</evidence>